<dbReference type="AlphaFoldDB" id="A0A563TX14"/>
<name>A0A563TX14_9SPHI</name>
<accession>A0A563TX14</accession>
<gene>
    <name evidence="2" type="ORF">FPZ42_18030</name>
</gene>
<dbReference type="SUPFAM" id="SSF88723">
    <property type="entry name" value="PIN domain-like"/>
    <property type="match status" value="1"/>
</dbReference>
<reference evidence="2 3" key="1">
    <citation type="submission" date="2019-07" db="EMBL/GenBank/DDBJ databases">
        <authorList>
            <person name="Kim J."/>
        </authorList>
    </citation>
    <scope>NUCLEOTIDE SEQUENCE [LARGE SCALE GENOMIC DNA]</scope>
    <source>
        <strain evidence="2 3">MJ1a</strain>
    </source>
</reference>
<dbReference type="Gene3D" id="3.40.50.1010">
    <property type="entry name" value="5'-nuclease"/>
    <property type="match status" value="1"/>
</dbReference>
<evidence type="ECO:0000313" key="3">
    <source>
        <dbReference type="Proteomes" id="UP000318010"/>
    </source>
</evidence>
<dbReference type="OrthoDB" id="1148871at2"/>
<dbReference type="InterPro" id="IPR002716">
    <property type="entry name" value="PIN_dom"/>
</dbReference>
<proteinExistence type="predicted"/>
<protein>
    <submittedName>
        <fullName evidence="2">PIN domain-containing protein</fullName>
    </submittedName>
</protein>
<dbReference type="InterPro" id="IPR029060">
    <property type="entry name" value="PIN-like_dom_sf"/>
</dbReference>
<comment type="caution">
    <text evidence="2">The sequence shown here is derived from an EMBL/GenBank/DDBJ whole genome shotgun (WGS) entry which is preliminary data.</text>
</comment>
<keyword evidence="3" id="KW-1185">Reference proteome</keyword>
<evidence type="ECO:0000259" key="1">
    <source>
        <dbReference type="Pfam" id="PF13470"/>
    </source>
</evidence>
<dbReference type="Pfam" id="PF13470">
    <property type="entry name" value="PIN_3"/>
    <property type="match status" value="1"/>
</dbReference>
<dbReference type="Proteomes" id="UP000318010">
    <property type="component" value="Unassembled WGS sequence"/>
</dbReference>
<feature type="domain" description="PIN" evidence="1">
    <location>
        <begin position="6"/>
        <end position="119"/>
    </location>
</feature>
<organism evidence="2 3">
    <name type="scientific">Mucilaginibacter achroorhodeus</name>
    <dbReference type="NCBI Taxonomy" id="2599294"/>
    <lineage>
        <taxon>Bacteria</taxon>
        <taxon>Pseudomonadati</taxon>
        <taxon>Bacteroidota</taxon>
        <taxon>Sphingobacteriia</taxon>
        <taxon>Sphingobacteriales</taxon>
        <taxon>Sphingobacteriaceae</taxon>
        <taxon>Mucilaginibacter</taxon>
    </lineage>
</organism>
<sequence>MAYKHLFIDSDVILDMLVDRQPFSIYAEMLIVEKQQHGIRLSTSTLVIANVHYILTKLVKKQAAKEGVSQLLKLVDILPFELDAIENAVSGSFSDFEDAIENHIAIKANCDAIITRNIKDYKQATIPVLTAEQFLRQL</sequence>
<dbReference type="RefSeq" id="WP_146273264.1">
    <property type="nucleotide sequence ID" value="NZ_VOEI01000008.1"/>
</dbReference>
<evidence type="ECO:0000313" key="2">
    <source>
        <dbReference type="EMBL" id="TWR23908.1"/>
    </source>
</evidence>
<dbReference type="EMBL" id="VOEI01000008">
    <property type="protein sequence ID" value="TWR23908.1"/>
    <property type="molecule type" value="Genomic_DNA"/>
</dbReference>